<organism evidence="1 3">
    <name type="scientific">Mus musculus</name>
    <name type="common">Mouse</name>
    <dbReference type="NCBI Taxonomy" id="10090"/>
    <lineage>
        <taxon>Eukaryota</taxon>
        <taxon>Metazoa</taxon>
        <taxon>Chordata</taxon>
        <taxon>Craniata</taxon>
        <taxon>Vertebrata</taxon>
        <taxon>Euteleostomi</taxon>
        <taxon>Mammalia</taxon>
        <taxon>Eutheria</taxon>
        <taxon>Euarchontoglires</taxon>
        <taxon>Glires</taxon>
        <taxon>Rodentia</taxon>
        <taxon>Myomorpha</taxon>
        <taxon>Muroidea</taxon>
        <taxon>Muridae</taxon>
        <taxon>Murinae</taxon>
        <taxon>Mus</taxon>
        <taxon>Mus</taxon>
    </lineage>
</organism>
<gene>
    <name evidence="1 2" type="primary">Tbc1d19</name>
</gene>
<dbReference type="PANTHER" id="PTHR16110">
    <property type="entry name" value="TBC1 DOMAIN FAMILY MEMBER 19"/>
    <property type="match status" value="1"/>
</dbReference>
<dbReference type="InterPro" id="IPR042507">
    <property type="entry name" value="TBC1D19"/>
</dbReference>
<dbReference type="ProteomicsDB" id="324895"/>
<dbReference type="Proteomes" id="UP000000589">
    <property type="component" value="Chromosome 5"/>
</dbReference>
<dbReference type="PANTHER" id="PTHR16110:SF1">
    <property type="entry name" value="TBC1 DOMAIN FAMILY MEMBER 19"/>
    <property type="match status" value="1"/>
</dbReference>
<reference evidence="1" key="4">
    <citation type="submission" date="2025-09" db="UniProtKB">
        <authorList>
            <consortium name="Ensembl"/>
        </authorList>
    </citation>
    <scope>IDENTIFICATION</scope>
    <source>
        <strain evidence="1">C57BL/6J</strain>
    </source>
</reference>
<dbReference type="VEuPathDB" id="HostDB:ENSMUSG00000039178"/>
<reference evidence="1 3" key="2">
    <citation type="journal article" date="2011" name="PLoS Biol.">
        <title>Modernizing reference genome assemblies.</title>
        <authorList>
            <person name="Church D.M."/>
            <person name="Schneider V.A."/>
            <person name="Graves T."/>
            <person name="Auger K."/>
            <person name="Cunningham F."/>
            <person name="Bouk N."/>
            <person name="Chen H.C."/>
            <person name="Agarwala R."/>
            <person name="McLaren W.M."/>
            <person name="Ritchie G.R."/>
            <person name="Albracht D."/>
            <person name="Kremitzki M."/>
            <person name="Rock S."/>
            <person name="Kotkiewicz H."/>
            <person name="Kremitzki C."/>
            <person name="Wollam A."/>
            <person name="Trani L."/>
            <person name="Fulton L."/>
            <person name="Fulton R."/>
            <person name="Matthews L."/>
            <person name="Whitehead S."/>
            <person name="Chow W."/>
            <person name="Torrance J."/>
            <person name="Dunn M."/>
            <person name="Harden G."/>
            <person name="Threadgold G."/>
            <person name="Wood J."/>
            <person name="Collins J."/>
            <person name="Heath P."/>
            <person name="Griffiths G."/>
            <person name="Pelan S."/>
            <person name="Grafham D."/>
            <person name="Eichler E.E."/>
            <person name="Weinstock G."/>
            <person name="Mardis E.R."/>
            <person name="Wilson R.K."/>
            <person name="Howe K."/>
            <person name="Flicek P."/>
            <person name="Hubbard T."/>
        </authorList>
    </citation>
    <scope>NUCLEOTIDE SEQUENCE [LARGE SCALE GENOMIC DNA]</scope>
    <source>
        <strain evidence="1 3">C57BL/6J</strain>
    </source>
</reference>
<name>A0A0J9YU68_MOUSE</name>
<evidence type="ECO:0000313" key="3">
    <source>
        <dbReference type="Proteomes" id="UP000000589"/>
    </source>
</evidence>
<dbReference type="SMR" id="A0A0J9YU68"/>
<reference evidence="1 3" key="1">
    <citation type="journal article" date="2009" name="PLoS Biol.">
        <title>Lineage-specific biology revealed by a finished genome assembly of the mouse.</title>
        <authorList>
            <consortium name="Mouse Genome Sequencing Consortium"/>
            <person name="Church D.M."/>
            <person name="Goodstadt L."/>
            <person name="Hillier L.W."/>
            <person name="Zody M.C."/>
            <person name="Goldstein S."/>
            <person name="She X."/>
            <person name="Bult C.J."/>
            <person name="Agarwala R."/>
            <person name="Cherry J.L."/>
            <person name="DiCuccio M."/>
            <person name="Hlavina W."/>
            <person name="Kapustin Y."/>
            <person name="Meric P."/>
            <person name="Maglott D."/>
            <person name="Birtle Z."/>
            <person name="Marques A.C."/>
            <person name="Graves T."/>
            <person name="Zhou S."/>
            <person name="Teague B."/>
            <person name="Potamousis K."/>
            <person name="Churas C."/>
            <person name="Place M."/>
            <person name="Herschleb J."/>
            <person name="Runnheim R."/>
            <person name="Forrest D."/>
            <person name="Amos-Landgraf J."/>
            <person name="Schwartz D.C."/>
            <person name="Cheng Z."/>
            <person name="Lindblad-Toh K."/>
            <person name="Eichler E.E."/>
            <person name="Ponting C.P."/>
        </authorList>
    </citation>
    <scope>NUCLEOTIDE SEQUENCE [LARGE SCALE GENOMIC DNA]</scope>
    <source>
        <strain evidence="1 3">C57BL/6J</strain>
    </source>
</reference>
<dbReference type="AlphaFoldDB" id="A0A0J9YU68"/>
<sequence length="103" mass="11592">MLQEESDLSLIIAQIVQKLKGSNLYAQLERQAWSCLQRPEIRLESLKEDIKEFFKISGWEKKLQNAVYSELNVGLLTVSEGEFMAILVGTKTAGGLAQCWSNS</sequence>
<dbReference type="Ensembl" id="ENSMUST00000202599.4">
    <property type="protein sequence ID" value="ENSMUSP00000144033.2"/>
    <property type="gene ID" value="ENSMUSG00000039178.10"/>
</dbReference>
<protein>
    <submittedName>
        <fullName evidence="1">TBC1 domain family, member 19</fullName>
    </submittedName>
</protein>
<accession>A0A0J9YU68</accession>
<dbReference type="Antibodypedia" id="23261">
    <property type="antibodies" value="57 antibodies from 16 providers"/>
</dbReference>
<evidence type="ECO:0000313" key="1">
    <source>
        <dbReference type="Ensembl" id="ENSMUSP00000144033.2"/>
    </source>
</evidence>
<keyword evidence="3" id="KW-1185">Reference proteome</keyword>
<dbReference type="MGI" id="MGI:1914499">
    <property type="gene designation" value="Tbc1d19"/>
</dbReference>
<evidence type="ECO:0000313" key="2">
    <source>
        <dbReference type="MGI" id="MGI:1914499"/>
    </source>
</evidence>
<dbReference type="Bgee" id="ENSMUSG00000039178">
    <property type="expression patterns" value="Expressed in secondary oocyte and 258 other cell types or tissues"/>
</dbReference>
<dbReference type="GeneTree" id="ENSGT00390000015965"/>
<dbReference type="AGR" id="MGI:1914499"/>
<reference evidence="1" key="3">
    <citation type="submission" date="2025-08" db="UniProtKB">
        <authorList>
            <consortium name="Ensembl"/>
        </authorList>
    </citation>
    <scope>IDENTIFICATION</scope>
    <source>
        <strain evidence="1">C57BL/6J</strain>
    </source>
</reference>
<proteinExistence type="predicted"/>
<dbReference type="ExpressionAtlas" id="A0A0J9YU68">
    <property type="expression patterns" value="baseline and differential"/>
</dbReference>